<organism evidence="2 3">
    <name type="scientific">Cohnella candidum</name>
    <dbReference type="NCBI Taxonomy" id="2674991"/>
    <lineage>
        <taxon>Bacteria</taxon>
        <taxon>Bacillati</taxon>
        <taxon>Bacillota</taxon>
        <taxon>Bacilli</taxon>
        <taxon>Bacillales</taxon>
        <taxon>Paenibacillaceae</taxon>
        <taxon>Cohnella</taxon>
    </lineage>
</organism>
<dbReference type="Proteomes" id="UP000269097">
    <property type="component" value="Chromosome"/>
</dbReference>
<evidence type="ECO:0000313" key="2">
    <source>
        <dbReference type="EMBL" id="AYQ72264.1"/>
    </source>
</evidence>
<feature type="transmembrane region" description="Helical" evidence="1">
    <location>
        <begin position="15"/>
        <end position="37"/>
    </location>
</feature>
<dbReference type="AlphaFoldDB" id="A0A3G3JVQ7"/>
<evidence type="ECO:0000313" key="3">
    <source>
        <dbReference type="Proteomes" id="UP000269097"/>
    </source>
</evidence>
<gene>
    <name evidence="2" type="ORF">EAV92_06595</name>
</gene>
<reference evidence="2 3" key="1">
    <citation type="submission" date="2018-10" db="EMBL/GenBank/DDBJ databases">
        <title>Genome Sequence of Cohnella sp.</title>
        <authorList>
            <person name="Srinivasan S."/>
            <person name="Kim M.K."/>
        </authorList>
    </citation>
    <scope>NUCLEOTIDE SEQUENCE [LARGE SCALE GENOMIC DNA]</scope>
    <source>
        <strain evidence="2 3">18JY8-7</strain>
    </source>
</reference>
<dbReference type="EMBL" id="CP033433">
    <property type="protein sequence ID" value="AYQ72264.1"/>
    <property type="molecule type" value="Genomic_DNA"/>
</dbReference>
<accession>A0A3G3JVQ7</accession>
<keyword evidence="1" id="KW-1133">Transmembrane helix</keyword>
<keyword evidence="3" id="KW-1185">Reference proteome</keyword>
<name>A0A3G3JVQ7_9BACL</name>
<dbReference type="RefSeq" id="WP_123040324.1">
    <property type="nucleotide sequence ID" value="NZ_CP033433.1"/>
</dbReference>
<protein>
    <submittedName>
        <fullName evidence="2">Uncharacterized protein</fullName>
    </submittedName>
</protein>
<keyword evidence="1" id="KW-0812">Transmembrane</keyword>
<keyword evidence="1" id="KW-0472">Membrane</keyword>
<evidence type="ECO:0000256" key="1">
    <source>
        <dbReference type="SAM" id="Phobius"/>
    </source>
</evidence>
<proteinExistence type="predicted"/>
<sequence>MRSLNDWLHDLADNYVLLTAGAILFFAVKGLIGYLTFRHYDKRLSRLESELTGREPHLRPK</sequence>
<dbReference type="KEGG" id="coh:EAV92_06595"/>